<evidence type="ECO:0000256" key="1">
    <source>
        <dbReference type="SAM" id="Phobius"/>
    </source>
</evidence>
<feature type="chain" id="PRO_5046673245" evidence="2">
    <location>
        <begin position="24"/>
        <end position="125"/>
    </location>
</feature>
<keyword evidence="1" id="KW-0812">Transmembrane</keyword>
<dbReference type="EMBL" id="JBHRTD010000017">
    <property type="protein sequence ID" value="MFC3139402.1"/>
    <property type="molecule type" value="Genomic_DNA"/>
</dbReference>
<evidence type="ECO:0000256" key="2">
    <source>
        <dbReference type="SAM" id="SignalP"/>
    </source>
</evidence>
<organism evidence="3 4">
    <name type="scientific">Shewanella submarina</name>
    <dbReference type="NCBI Taxonomy" id="2016376"/>
    <lineage>
        <taxon>Bacteria</taxon>
        <taxon>Pseudomonadati</taxon>
        <taxon>Pseudomonadota</taxon>
        <taxon>Gammaproteobacteria</taxon>
        <taxon>Alteromonadales</taxon>
        <taxon>Shewanellaceae</taxon>
        <taxon>Shewanella</taxon>
    </lineage>
</organism>
<keyword evidence="1" id="KW-0472">Membrane</keyword>
<accession>A0ABV7GI46</accession>
<name>A0ABV7GI46_9GAMM</name>
<dbReference type="RefSeq" id="WP_248937158.1">
    <property type="nucleotide sequence ID" value="NZ_JAKILF010000007.1"/>
</dbReference>
<feature type="signal peptide" evidence="2">
    <location>
        <begin position="1"/>
        <end position="23"/>
    </location>
</feature>
<gene>
    <name evidence="3" type="ORF">ACFOE0_14600</name>
</gene>
<feature type="transmembrane region" description="Helical" evidence="1">
    <location>
        <begin position="75"/>
        <end position="95"/>
    </location>
</feature>
<keyword evidence="2" id="KW-0732">Signal</keyword>
<protein>
    <submittedName>
        <fullName evidence="3">Uncharacterized protein</fullName>
    </submittedName>
</protein>
<sequence>MKNHFGKLSFFVTLLTVLLISHAAGVLGLQPTQVYQATSISQETAPDLTLESIVSRVALPRLHAPEPQAPKPDPVPWPLLIISLALLSLAALFPLHHPRHYLTQSSHRIAGWRDTNLQFRFIHTR</sequence>
<dbReference type="Proteomes" id="UP001595621">
    <property type="component" value="Unassembled WGS sequence"/>
</dbReference>
<keyword evidence="4" id="KW-1185">Reference proteome</keyword>
<evidence type="ECO:0000313" key="3">
    <source>
        <dbReference type="EMBL" id="MFC3139402.1"/>
    </source>
</evidence>
<keyword evidence="1" id="KW-1133">Transmembrane helix</keyword>
<evidence type="ECO:0000313" key="4">
    <source>
        <dbReference type="Proteomes" id="UP001595621"/>
    </source>
</evidence>
<comment type="caution">
    <text evidence="3">The sequence shown here is derived from an EMBL/GenBank/DDBJ whole genome shotgun (WGS) entry which is preliminary data.</text>
</comment>
<reference evidence="4" key="1">
    <citation type="journal article" date="2019" name="Int. J. Syst. Evol. Microbiol.">
        <title>The Global Catalogue of Microorganisms (GCM) 10K type strain sequencing project: providing services to taxonomists for standard genome sequencing and annotation.</title>
        <authorList>
            <consortium name="The Broad Institute Genomics Platform"/>
            <consortium name="The Broad Institute Genome Sequencing Center for Infectious Disease"/>
            <person name="Wu L."/>
            <person name="Ma J."/>
        </authorList>
    </citation>
    <scope>NUCLEOTIDE SEQUENCE [LARGE SCALE GENOMIC DNA]</scope>
    <source>
        <strain evidence="4">KCTC 52277</strain>
    </source>
</reference>
<proteinExistence type="predicted"/>